<dbReference type="GO" id="GO:0051082">
    <property type="term" value="F:unfolded protein binding"/>
    <property type="evidence" value="ECO:0007669"/>
    <property type="project" value="UniProtKB-UniRule"/>
</dbReference>
<comment type="subunit">
    <text evidence="8">Homodimer.</text>
</comment>
<keyword evidence="7 8" id="KW-0143">Chaperone</keyword>
<protein>
    <recommendedName>
        <fullName evidence="8">Chaperone protein HtpG</fullName>
    </recommendedName>
    <alternativeName>
        <fullName evidence="8">Heat shock protein HtpG</fullName>
    </alternativeName>
    <alternativeName>
        <fullName evidence="8">High temperature protein G</fullName>
    </alternativeName>
</protein>
<evidence type="ECO:0000256" key="4">
    <source>
        <dbReference type="ARBA" id="ARBA00022741"/>
    </source>
</evidence>
<dbReference type="InterPro" id="IPR001404">
    <property type="entry name" value="Hsp90_fam"/>
</dbReference>
<evidence type="ECO:0000256" key="2">
    <source>
        <dbReference type="ARBA" id="ARBA00008239"/>
    </source>
</evidence>
<evidence type="ECO:0000256" key="9">
    <source>
        <dbReference type="PIRSR" id="PIRSR002583-1"/>
    </source>
</evidence>
<dbReference type="EMBL" id="JAAGNX010000002">
    <property type="protein sequence ID" value="NDV61975.1"/>
    <property type="molecule type" value="Genomic_DNA"/>
</dbReference>
<dbReference type="GO" id="GO:0005524">
    <property type="term" value="F:ATP binding"/>
    <property type="evidence" value="ECO:0007669"/>
    <property type="project" value="UniProtKB-UniRule"/>
</dbReference>
<sequence length="617" mass="69908">MSTKKTETHTFQAETRQLLDIVIHSLYTDRDIFVRELVSNASDALEKLRHTQLTGESIYDEKLPLEVNISTDDTAGTITIQDYGIGMTHDELVENIGTIAKSGSKAFASALKEAKESGSDPLNLIGQFGVGFYSAFMVADEVRVYTHSYKEDGENLVWISDGMGEYRIEQTEDSQRRGSKIVVKLKEDAKEFAQKSKIEEIIKRYSSFVQFPINLNGDRVNTIEALWLKNKNEIKPEEYTEFYKFQANAFDEPRHTLHFSADAPLLINALLFSPKENIERFGFGRTEPGVSLYCKKVLIDDKPEGLLPEWLRFLRGVVDSADLPLNISRESMQDSALVQKLNKILTGRFLKHLATEADKNPDAYTEFYDQFGIYLKEGITTDFTHKDKLAKLLRYESSLSEPGKRTSLADYVSRMKEEQKEIYFLYAPSRDSIESGPYLEAFTARNLEVIFLYEPIDEFVMNHLNEFEGKKLVAADSADVSLEDTDSSPEHKLTEDEQKDLSKWLKETLGDKVTDVVVSKRLVDSPAAALNSDKMMTPSMRRIMKAMNQDAGGPNAVQLEINPSHALMQKLHGLKEGNPEIATLVAEQIYDNSMIAAGFVEDPRSMVKRIYDLLEKL</sequence>
<keyword evidence="6 8" id="KW-0346">Stress response</keyword>
<feature type="binding site" evidence="9">
    <location>
        <begin position="102"/>
        <end position="103"/>
    </location>
    <ligand>
        <name>ATP</name>
        <dbReference type="ChEBI" id="CHEBI:30616"/>
    </ligand>
</feature>
<dbReference type="Pfam" id="PF00183">
    <property type="entry name" value="HSP90"/>
    <property type="match status" value="1"/>
</dbReference>
<feature type="binding site" evidence="9">
    <location>
        <position position="40"/>
    </location>
    <ligand>
        <name>ATP</name>
        <dbReference type="ChEBI" id="CHEBI:30616"/>
    </ligand>
</feature>
<feature type="binding site" evidence="9">
    <location>
        <position position="101"/>
    </location>
    <ligand>
        <name>ATP</name>
        <dbReference type="ChEBI" id="CHEBI:30616"/>
    </ligand>
</feature>
<comment type="similarity">
    <text evidence="2 8">Belongs to the heat shock protein 90 family.</text>
</comment>
<dbReference type="InterPro" id="IPR020568">
    <property type="entry name" value="Ribosomal_Su5_D2-typ_SF"/>
</dbReference>
<dbReference type="SUPFAM" id="SSF110942">
    <property type="entry name" value="HSP90 C-terminal domain"/>
    <property type="match status" value="1"/>
</dbReference>
<dbReference type="PANTHER" id="PTHR11528">
    <property type="entry name" value="HEAT SHOCK PROTEIN 90 FAMILY MEMBER"/>
    <property type="match status" value="1"/>
</dbReference>
<comment type="caution">
    <text evidence="10">The sequence shown here is derived from an EMBL/GenBank/DDBJ whole genome shotgun (WGS) entry which is preliminary data.</text>
</comment>
<dbReference type="HAMAP" id="MF_00505">
    <property type="entry name" value="HSP90"/>
    <property type="match status" value="1"/>
</dbReference>
<dbReference type="FunFam" id="3.30.565.10:FF:000009">
    <property type="entry name" value="Molecular chaperone HtpG"/>
    <property type="match status" value="1"/>
</dbReference>
<dbReference type="InterPro" id="IPR020575">
    <property type="entry name" value="Hsp90_N"/>
</dbReference>
<dbReference type="GO" id="GO:0005737">
    <property type="term" value="C:cytoplasm"/>
    <property type="evidence" value="ECO:0007669"/>
    <property type="project" value="UniProtKB-SubCell"/>
</dbReference>
<organism evidence="10 11">
    <name type="scientific">Oceanipulchritudo coccoides</name>
    <dbReference type="NCBI Taxonomy" id="2706888"/>
    <lineage>
        <taxon>Bacteria</taxon>
        <taxon>Pseudomonadati</taxon>
        <taxon>Verrucomicrobiota</taxon>
        <taxon>Opitutia</taxon>
        <taxon>Puniceicoccales</taxon>
        <taxon>Oceanipulchritudinaceae</taxon>
        <taxon>Oceanipulchritudo</taxon>
    </lineage>
</organism>
<keyword evidence="3 8" id="KW-0963">Cytoplasm</keyword>
<dbReference type="PRINTS" id="PR00775">
    <property type="entry name" value="HEATSHOCK90"/>
</dbReference>
<feature type="binding site" evidence="9">
    <location>
        <position position="36"/>
    </location>
    <ligand>
        <name>ATP</name>
        <dbReference type="ChEBI" id="CHEBI:30616"/>
    </ligand>
</feature>
<comment type="function">
    <text evidence="8">Molecular chaperone. Has ATPase activity.</text>
</comment>
<dbReference type="PIRSF" id="PIRSF002583">
    <property type="entry name" value="Hsp90"/>
    <property type="match status" value="1"/>
</dbReference>
<feature type="region of interest" description="C" evidence="8">
    <location>
        <begin position="543"/>
        <end position="617"/>
    </location>
</feature>
<accession>A0A6B2M2E9</accession>
<keyword evidence="4 8" id="KW-0547">Nucleotide-binding</keyword>
<dbReference type="SUPFAM" id="SSF55874">
    <property type="entry name" value="ATPase domain of HSP90 chaperone/DNA topoisomerase II/histidine kinase"/>
    <property type="match status" value="1"/>
</dbReference>
<feature type="binding site" evidence="9">
    <location>
        <position position="82"/>
    </location>
    <ligand>
        <name>ATP</name>
        <dbReference type="ChEBI" id="CHEBI:30616"/>
    </ligand>
</feature>
<evidence type="ECO:0000256" key="8">
    <source>
        <dbReference type="HAMAP-Rule" id="MF_00505"/>
    </source>
</evidence>
<dbReference type="SUPFAM" id="SSF54211">
    <property type="entry name" value="Ribosomal protein S5 domain 2-like"/>
    <property type="match status" value="1"/>
</dbReference>
<gene>
    <name evidence="8 10" type="primary">htpG</name>
    <name evidence="10" type="ORF">G0Q06_05890</name>
</gene>
<reference evidence="10 11" key="1">
    <citation type="submission" date="2020-02" db="EMBL/GenBank/DDBJ databases">
        <title>Albibacoteraceae fam. nov., the first described family within the subdivision 4 Verrucomicrobia.</title>
        <authorList>
            <person name="Xi F."/>
        </authorList>
    </citation>
    <scope>NUCLEOTIDE SEQUENCE [LARGE SCALE GENOMIC DNA]</scope>
    <source>
        <strain evidence="10 11">CK1056</strain>
    </source>
</reference>
<dbReference type="CDD" id="cd16927">
    <property type="entry name" value="HATPase_Hsp90-like"/>
    <property type="match status" value="1"/>
</dbReference>
<dbReference type="Pfam" id="PF13589">
    <property type="entry name" value="HATPase_c_3"/>
    <property type="match status" value="1"/>
</dbReference>
<dbReference type="InterPro" id="IPR036890">
    <property type="entry name" value="HATPase_C_sf"/>
</dbReference>
<dbReference type="AlphaFoldDB" id="A0A6B2M2E9"/>
<dbReference type="NCBIfam" id="NF003555">
    <property type="entry name" value="PRK05218.1"/>
    <property type="match status" value="1"/>
</dbReference>
<evidence type="ECO:0000256" key="1">
    <source>
        <dbReference type="ARBA" id="ARBA00004496"/>
    </source>
</evidence>
<keyword evidence="11" id="KW-1185">Reference proteome</keyword>
<dbReference type="Gene3D" id="1.20.120.790">
    <property type="entry name" value="Heat shock protein 90, C-terminal domain"/>
    <property type="match status" value="1"/>
</dbReference>
<dbReference type="GO" id="GO:0140662">
    <property type="term" value="F:ATP-dependent protein folding chaperone"/>
    <property type="evidence" value="ECO:0007669"/>
    <property type="project" value="InterPro"/>
</dbReference>
<evidence type="ECO:0000313" key="10">
    <source>
        <dbReference type="EMBL" id="NDV61975.1"/>
    </source>
</evidence>
<evidence type="ECO:0000256" key="7">
    <source>
        <dbReference type="ARBA" id="ARBA00023186"/>
    </source>
</evidence>
<feature type="binding site" evidence="9">
    <location>
        <position position="87"/>
    </location>
    <ligand>
        <name>ATP</name>
        <dbReference type="ChEBI" id="CHEBI:30616"/>
    </ligand>
</feature>
<dbReference type="Proteomes" id="UP000478417">
    <property type="component" value="Unassembled WGS sequence"/>
</dbReference>
<dbReference type="Gene3D" id="3.30.565.10">
    <property type="entry name" value="Histidine kinase-like ATPase, C-terminal domain"/>
    <property type="match status" value="1"/>
</dbReference>
<feature type="binding site" evidence="9">
    <location>
        <position position="95"/>
    </location>
    <ligand>
        <name>ATP</name>
        <dbReference type="ChEBI" id="CHEBI:30616"/>
    </ligand>
</feature>
<name>A0A6B2M2E9_9BACT</name>
<evidence type="ECO:0000256" key="5">
    <source>
        <dbReference type="ARBA" id="ARBA00022840"/>
    </source>
</evidence>
<evidence type="ECO:0000256" key="6">
    <source>
        <dbReference type="ARBA" id="ARBA00023016"/>
    </source>
</evidence>
<dbReference type="Gene3D" id="3.30.230.80">
    <property type="match status" value="1"/>
</dbReference>
<evidence type="ECO:0000256" key="3">
    <source>
        <dbReference type="ARBA" id="ARBA00022490"/>
    </source>
</evidence>
<dbReference type="GO" id="GO:0016887">
    <property type="term" value="F:ATP hydrolysis activity"/>
    <property type="evidence" value="ECO:0007669"/>
    <property type="project" value="InterPro"/>
</dbReference>
<dbReference type="Gene3D" id="3.40.50.11260">
    <property type="match status" value="1"/>
</dbReference>
<proteinExistence type="inferred from homology"/>
<feature type="region of interest" description="A; substrate-binding" evidence="8">
    <location>
        <begin position="1"/>
        <end position="329"/>
    </location>
</feature>
<dbReference type="RefSeq" id="WP_163963460.1">
    <property type="nucleotide sequence ID" value="NZ_JAAGNX010000002.1"/>
</dbReference>
<keyword evidence="5 8" id="KW-0067">ATP-binding</keyword>
<evidence type="ECO:0000313" key="11">
    <source>
        <dbReference type="Proteomes" id="UP000478417"/>
    </source>
</evidence>
<dbReference type="FunFam" id="3.30.230.80:FF:000004">
    <property type="entry name" value="Heat shock protein 75 kDa"/>
    <property type="match status" value="1"/>
</dbReference>
<comment type="subcellular location">
    <subcellularLocation>
        <location evidence="1 8">Cytoplasm</location>
    </subcellularLocation>
</comment>
<feature type="binding site" evidence="9">
    <location>
        <position position="329"/>
    </location>
    <ligand>
        <name>ATP</name>
        <dbReference type="ChEBI" id="CHEBI:30616"/>
    </ligand>
</feature>
<feature type="binding site" evidence="9">
    <location>
        <begin position="127"/>
        <end position="132"/>
    </location>
    <ligand>
        <name>ATP</name>
        <dbReference type="ChEBI" id="CHEBI:30616"/>
    </ligand>
</feature>
<dbReference type="FunFam" id="3.40.50.11260:FF:000004">
    <property type="entry name" value="Heat shock protein 75 mitochondrial"/>
    <property type="match status" value="1"/>
</dbReference>
<dbReference type="InterPro" id="IPR037196">
    <property type="entry name" value="HSP90_C"/>
</dbReference>
<comment type="caution">
    <text evidence="8">Lacks conserved residue(s) required for the propagation of feature annotation.</text>
</comment>